<comment type="catalytic activity">
    <reaction evidence="5">
        <text>O-phospho-L-tyrosyl-[protein] + H2O = L-tyrosyl-[protein] + phosphate</text>
        <dbReference type="Rhea" id="RHEA:10684"/>
        <dbReference type="Rhea" id="RHEA-COMP:10136"/>
        <dbReference type="Rhea" id="RHEA-COMP:20101"/>
        <dbReference type="ChEBI" id="CHEBI:15377"/>
        <dbReference type="ChEBI" id="CHEBI:43474"/>
        <dbReference type="ChEBI" id="CHEBI:46858"/>
        <dbReference type="ChEBI" id="CHEBI:61978"/>
        <dbReference type="EC" id="3.1.3.48"/>
    </reaction>
</comment>
<evidence type="ECO:0000259" key="7">
    <source>
        <dbReference type="PROSITE" id="PS50056"/>
    </source>
</evidence>
<evidence type="ECO:0000256" key="2">
    <source>
        <dbReference type="ARBA" id="ARBA00022553"/>
    </source>
</evidence>
<dbReference type="SUPFAM" id="SSF48726">
    <property type="entry name" value="Immunoglobulin"/>
    <property type="match status" value="4"/>
</dbReference>
<dbReference type="PROSITE" id="PS50056">
    <property type="entry name" value="TYR_PHOSPHATASE_2"/>
    <property type="match status" value="1"/>
</dbReference>
<evidence type="ECO:0000313" key="9">
    <source>
        <dbReference type="EMBL" id="MBN3289130.1"/>
    </source>
</evidence>
<dbReference type="PROSITE" id="PS50835">
    <property type="entry name" value="IG_LIKE"/>
    <property type="match status" value="4"/>
</dbReference>
<dbReference type="InterPro" id="IPR016130">
    <property type="entry name" value="Tyr_Pase_AS"/>
</dbReference>
<dbReference type="PROSITE" id="PS00383">
    <property type="entry name" value="TYR_PHOSPHATASE_1"/>
    <property type="match status" value="1"/>
</dbReference>
<evidence type="ECO:0000259" key="8">
    <source>
        <dbReference type="PROSITE" id="PS50835"/>
    </source>
</evidence>
<organism evidence="9 10">
    <name type="scientific">Polypterus senegalus</name>
    <name type="common">Senegal bichir</name>
    <dbReference type="NCBI Taxonomy" id="55291"/>
    <lineage>
        <taxon>Eukaryota</taxon>
        <taxon>Metazoa</taxon>
        <taxon>Chordata</taxon>
        <taxon>Craniata</taxon>
        <taxon>Vertebrata</taxon>
        <taxon>Euteleostomi</taxon>
        <taxon>Actinopterygii</taxon>
        <taxon>Polypteriformes</taxon>
        <taxon>Polypteridae</taxon>
        <taxon>Polypterus</taxon>
    </lineage>
</organism>
<dbReference type="Pfam" id="PF00102">
    <property type="entry name" value="Y_phosphatase"/>
    <property type="match status" value="1"/>
</dbReference>
<evidence type="ECO:0000313" key="10">
    <source>
        <dbReference type="Proteomes" id="UP001166052"/>
    </source>
</evidence>
<feature type="non-terminal residue" evidence="9">
    <location>
        <position position="1511"/>
    </location>
</feature>
<dbReference type="EC" id="3.1.3.48" evidence="1"/>
<sequence length="1511" mass="169628">MKWETVDGLPIETLLVYHDKRIQVPSFNCSYMEDSDCLIEKLEKTNISLRLKCVKTGHQEKNTGTGKETLADRFGKDNMKVDQTDIQVTVNKTVVAELSHDTVILCSFSGTVELQTSAVYWMRKYPTESVTIMAYENGLRQPAKENSAYVSRTQLIFDNTTGDASLLLKSVNLADSGVYVCQVGNRKTNKSAEGWMNLTVTASSRTLIVKGIQNDSLTVISNSWYPTVTIQWLDSNGTDITNKSHSEVTCNGTVDGLCQIISSYPLDDVHNLDFSISCINPYSYKSTSVTFKYREHELRSECCSLISEQRRDSMEEIHWLDGAGQDITSRSIRNITLMADGLLEINSYYPLKDIHTMNFNISFVSPLSRVTTSVIFIYKDIAETQNYSPLITEKRLHSREEIHVTVNKTVVVDLFHDVVIPCTFNGSIELLSSFVYWTKQNSSKTSIIMAYENGTRQPGKESSSYRNRTKLMFDTTLGDASLFLKKVLLTDSGSYFCRVGSLKSGTFGEAGMNLTVTDDQNTETAPLISTNRANSMDICSSEMSDTPIALCHCSFITNTSSTLLKLEKEAKTFQKTVLLYSDRKVQPSNCSHSQRAECLIEELEKGSNCLSLRHFESTDHLKHTDKMNNTRAGWSEKKNLTVNVTQLTSSSNTNPKEIHVTVNKTVVVDLFHDVVIPCTFNGSIELLSSFVYWTKQNSSKTSIIMAFENGTRQPGKESPSYRNRTQLMFDTTVGDASLFLRKVLLTDSGSYVCRVGSFKSGTFGEAGMNLTVTDDQNTETTPLISTNRANSMPGVPIALCQCNFSVNLTHKEEVGHLPETILLYPEQKVQMEHSSSINFEGRANLTDEPIEHVKDVSDGLPKENHFTLNLTDVHVTVNHTVVSELYQDVVLPCAFTGSVDLLTAVIYWIRTNSLKNITILAFENGTRQHGKEDSAYQTRTKPMFDITVGDASLFLNNVTLADSGSYMCQVGDVRKINYSEGCINLTVTVSSKSLYVKNAWDGYLTIFSSSWFPAPVVEWVDNNGEDLTNNSITKVLLQKDGLLSIVSQYYADDIFEMDFKINVHNPISGKTISVHYNHSASTQHKQYTNLYVWTGIGVTFLAELCGGVLGYVVKKCRNKDNKEATGTSLCLYVGQRAWVEERKQLRDKPSDRSFLKAAQNSYRFSHIQCSGGKAQPLGDRTWSVPPAAATRRGSSVSLMLDVSSLGKVEPFQTISTPRDITLHYLSTSSHLLTGEQLREEAKNLAKLEAEFQKIPPNFVDQKELAIPGRALKDRYSTILPKDDSRKKNSCCEDNDSDQSYINANYIRGYGASEKMFIATQGPLENTVCDFWEMVWQDHCSLIVMITKLQEEKEKCVLYWPEKEKKYGRFGVSVTEVKECEGYSIRNLTVKLEEEERSVKHYWYSSWLDHQTPECAQPLLYLVKEVEESRRNLQSQGPVIVHCSAGIGRTGCFIATSIGCRQLEEKGEVDILGIVCQLRLDRGGMIQTSEQYQFIYLTLALYSTQLESKCCQ</sequence>
<reference evidence="9" key="1">
    <citation type="journal article" date="2021" name="Cell">
        <title>Tracing the genetic footprints of vertebrate landing in non-teleost ray-finned fishes.</title>
        <authorList>
            <person name="Bi X."/>
            <person name="Wang K."/>
            <person name="Yang L."/>
            <person name="Pan H."/>
            <person name="Jiang H."/>
            <person name="Wei Q."/>
            <person name="Fang M."/>
            <person name="Yu H."/>
            <person name="Zhu C."/>
            <person name="Cai Y."/>
            <person name="He Y."/>
            <person name="Gan X."/>
            <person name="Zeng H."/>
            <person name="Yu D."/>
            <person name="Zhu Y."/>
            <person name="Jiang H."/>
            <person name="Qiu Q."/>
            <person name="Yang H."/>
            <person name="Zhang Y.E."/>
            <person name="Wang W."/>
            <person name="Zhu M."/>
            <person name="He S."/>
            <person name="Zhang G."/>
        </authorList>
    </citation>
    <scope>NUCLEOTIDE SEQUENCE</scope>
    <source>
        <strain evidence="9">Bchr_001</strain>
    </source>
</reference>
<dbReference type="PRINTS" id="PR00700">
    <property type="entry name" value="PRTYPHPHTASE"/>
</dbReference>
<protein>
    <recommendedName>
        <fullName evidence="1">protein-tyrosine-phosphatase</fullName>
        <ecNumber evidence="1">3.1.3.48</ecNumber>
    </recommendedName>
</protein>
<evidence type="ECO:0000259" key="6">
    <source>
        <dbReference type="PROSITE" id="PS50055"/>
    </source>
</evidence>
<dbReference type="SMART" id="SM00404">
    <property type="entry name" value="PTPc_motif"/>
    <property type="match status" value="1"/>
</dbReference>
<feature type="domain" description="Ig-like" evidence="8">
    <location>
        <begin position="861"/>
        <end position="990"/>
    </location>
</feature>
<dbReference type="PANTHER" id="PTHR46198">
    <property type="entry name" value="PROTEIN-TYROSINE-PHOSPHATASE"/>
    <property type="match status" value="1"/>
</dbReference>
<dbReference type="SUPFAM" id="SSF52799">
    <property type="entry name" value="(Phosphotyrosine protein) phosphatases II"/>
    <property type="match status" value="1"/>
</dbReference>
<dbReference type="InterPro" id="IPR013106">
    <property type="entry name" value="Ig_V-set"/>
</dbReference>
<dbReference type="PRINTS" id="PR01778">
    <property type="entry name" value="KIMPTPASE"/>
</dbReference>
<dbReference type="InterPro" id="IPR003599">
    <property type="entry name" value="Ig_sub"/>
</dbReference>
<feature type="domain" description="Tyrosine specific protein phosphatases" evidence="7">
    <location>
        <begin position="1416"/>
        <end position="1492"/>
    </location>
</feature>
<name>A0ABS2YQU0_POLSE</name>
<dbReference type="PANTHER" id="PTHR46198:SF3">
    <property type="entry name" value="PROTEIN-TYROSINE-PHOSPHATASE"/>
    <property type="match status" value="1"/>
</dbReference>
<feature type="domain" description="Tyrosine-protein phosphatase" evidence="6">
    <location>
        <begin position="1247"/>
        <end position="1501"/>
    </location>
</feature>
<evidence type="ECO:0000256" key="3">
    <source>
        <dbReference type="ARBA" id="ARBA00022801"/>
    </source>
</evidence>
<dbReference type="PROSITE" id="PS50055">
    <property type="entry name" value="TYR_PHOSPHATASE_PTP"/>
    <property type="match status" value="1"/>
</dbReference>
<evidence type="ECO:0000256" key="4">
    <source>
        <dbReference type="ARBA" id="ARBA00022912"/>
    </source>
</evidence>
<gene>
    <name evidence="9" type="primary">Ptpn7</name>
    <name evidence="9" type="ORF">GTO92_0008968</name>
</gene>
<feature type="domain" description="Ig-like" evidence="8">
    <location>
        <begin position="655"/>
        <end position="771"/>
    </location>
</feature>
<keyword evidence="2" id="KW-0597">Phosphoprotein</keyword>
<dbReference type="InterPro" id="IPR008356">
    <property type="entry name" value="Tyr_Pase_KIM-con"/>
</dbReference>
<dbReference type="Pfam" id="PF07686">
    <property type="entry name" value="V-set"/>
    <property type="match status" value="4"/>
</dbReference>
<feature type="domain" description="Ig-like" evidence="8">
    <location>
        <begin position="389"/>
        <end position="515"/>
    </location>
</feature>
<dbReference type="InterPro" id="IPR000387">
    <property type="entry name" value="Tyr_Pase_dom"/>
</dbReference>
<keyword evidence="4" id="KW-0904">Protein phosphatase</keyword>
<feature type="domain" description="Ig-like" evidence="8">
    <location>
        <begin position="84"/>
        <end position="199"/>
    </location>
</feature>
<dbReference type="Gene3D" id="2.60.40.10">
    <property type="entry name" value="Immunoglobulins"/>
    <property type="match status" value="6"/>
</dbReference>
<dbReference type="Gene3D" id="3.90.190.10">
    <property type="entry name" value="Protein tyrosine phosphatase superfamily"/>
    <property type="match status" value="1"/>
</dbReference>
<dbReference type="InterPro" id="IPR007110">
    <property type="entry name" value="Ig-like_dom"/>
</dbReference>
<dbReference type="InterPro" id="IPR003595">
    <property type="entry name" value="Tyr_Pase_cat"/>
</dbReference>
<feature type="non-terminal residue" evidence="9">
    <location>
        <position position="1"/>
    </location>
</feature>
<dbReference type="SMART" id="SM00409">
    <property type="entry name" value="IG"/>
    <property type="match status" value="4"/>
</dbReference>
<keyword evidence="3" id="KW-0378">Hydrolase</keyword>
<dbReference type="SMART" id="SM00406">
    <property type="entry name" value="IGv"/>
    <property type="match status" value="4"/>
</dbReference>
<evidence type="ECO:0000256" key="5">
    <source>
        <dbReference type="ARBA" id="ARBA00051722"/>
    </source>
</evidence>
<accession>A0ABS2YQU0</accession>
<dbReference type="Proteomes" id="UP001166052">
    <property type="component" value="Unassembled WGS sequence"/>
</dbReference>
<dbReference type="InterPro" id="IPR029021">
    <property type="entry name" value="Prot-tyrosine_phosphatase-like"/>
</dbReference>
<proteinExistence type="predicted"/>
<comment type="caution">
    <text evidence="9">The sequence shown here is derived from an EMBL/GenBank/DDBJ whole genome shotgun (WGS) entry which is preliminary data.</text>
</comment>
<evidence type="ECO:0000256" key="1">
    <source>
        <dbReference type="ARBA" id="ARBA00013064"/>
    </source>
</evidence>
<dbReference type="EMBL" id="JAAWVN010001534">
    <property type="protein sequence ID" value="MBN3289130.1"/>
    <property type="molecule type" value="Genomic_DNA"/>
</dbReference>
<dbReference type="SMART" id="SM00194">
    <property type="entry name" value="PTPc"/>
    <property type="match status" value="1"/>
</dbReference>
<dbReference type="InterPro" id="IPR000242">
    <property type="entry name" value="PTP_cat"/>
</dbReference>
<dbReference type="InterPro" id="IPR036179">
    <property type="entry name" value="Ig-like_dom_sf"/>
</dbReference>
<dbReference type="InterPro" id="IPR013783">
    <property type="entry name" value="Ig-like_fold"/>
</dbReference>
<keyword evidence="10" id="KW-1185">Reference proteome</keyword>